<reference evidence="1" key="1">
    <citation type="journal article" date="2015" name="Nature">
        <title>Complex archaea that bridge the gap between prokaryotes and eukaryotes.</title>
        <authorList>
            <person name="Spang A."/>
            <person name="Saw J.H."/>
            <person name="Jorgensen S.L."/>
            <person name="Zaremba-Niedzwiedzka K."/>
            <person name="Martijn J."/>
            <person name="Lind A.E."/>
            <person name="van Eijk R."/>
            <person name="Schleper C."/>
            <person name="Guy L."/>
            <person name="Ettema T.J."/>
        </authorList>
    </citation>
    <scope>NUCLEOTIDE SEQUENCE</scope>
</reference>
<comment type="caution">
    <text evidence="1">The sequence shown here is derived from an EMBL/GenBank/DDBJ whole genome shotgun (WGS) entry which is preliminary data.</text>
</comment>
<sequence length="112" mass="12489">MTALSAATAEVFERYSMLIKEQQASGMADPLAEDRYLSLTNLLWMCDQAVAEHDSLPIDKISRWLGCVQGCLASRGLISIEAERDFTRTLFHGAYAQDGIEIPGRRERAIEP</sequence>
<dbReference type="AlphaFoldDB" id="A0A0F9YUG0"/>
<accession>A0A0F9YUG0</accession>
<evidence type="ECO:0000313" key="1">
    <source>
        <dbReference type="EMBL" id="KKO08479.1"/>
    </source>
</evidence>
<protein>
    <submittedName>
        <fullName evidence="1">Uncharacterized protein</fullName>
    </submittedName>
</protein>
<name>A0A0F9YUG0_9ZZZZ</name>
<dbReference type="EMBL" id="LAZR01000009">
    <property type="protein sequence ID" value="KKO08479.1"/>
    <property type="molecule type" value="Genomic_DNA"/>
</dbReference>
<proteinExistence type="predicted"/>
<organism evidence="1">
    <name type="scientific">marine sediment metagenome</name>
    <dbReference type="NCBI Taxonomy" id="412755"/>
    <lineage>
        <taxon>unclassified sequences</taxon>
        <taxon>metagenomes</taxon>
        <taxon>ecological metagenomes</taxon>
    </lineage>
</organism>
<gene>
    <name evidence="1" type="ORF">LCGC14_0044170</name>
</gene>